<comment type="caution">
    <text evidence="1">The sequence shown here is derived from an EMBL/GenBank/DDBJ whole genome shotgun (WGS) entry which is preliminary data.</text>
</comment>
<sequence length="111" mass="12323">MSMITLGQAVDPFPFGSWTLRDVTERDTGDGLCIEGELYSGEVTYVPWALQVTLRYQGGDAARQLRAWLDALPLPDLAGLTPPMMVVLGRMWERAAERQTSRESGMPLSLH</sequence>
<dbReference type="Proteomes" id="UP001595939">
    <property type="component" value="Unassembled WGS sequence"/>
</dbReference>
<evidence type="ECO:0000313" key="2">
    <source>
        <dbReference type="Proteomes" id="UP001595939"/>
    </source>
</evidence>
<dbReference type="RefSeq" id="WP_380129953.1">
    <property type="nucleotide sequence ID" value="NZ_JBHSEG010000008.1"/>
</dbReference>
<name>A0ABV8Y8G5_9DEIO</name>
<dbReference type="EMBL" id="JBHSEG010000008">
    <property type="protein sequence ID" value="MFC4455239.1"/>
    <property type="molecule type" value="Genomic_DNA"/>
</dbReference>
<evidence type="ECO:0000313" key="1">
    <source>
        <dbReference type="EMBL" id="MFC4455239.1"/>
    </source>
</evidence>
<organism evidence="1 2">
    <name type="scientific">Deinococcus sonorensis</name>
    <dbReference type="NCBI Taxonomy" id="309891"/>
    <lineage>
        <taxon>Bacteria</taxon>
        <taxon>Thermotogati</taxon>
        <taxon>Deinococcota</taxon>
        <taxon>Deinococci</taxon>
        <taxon>Deinococcales</taxon>
        <taxon>Deinococcaceae</taxon>
        <taxon>Deinococcus</taxon>
    </lineage>
</organism>
<proteinExistence type="predicted"/>
<gene>
    <name evidence="1" type="ORF">ACFO0P_15785</name>
</gene>
<protein>
    <submittedName>
        <fullName evidence="1">Uncharacterized protein</fullName>
    </submittedName>
</protein>
<reference evidence="2" key="1">
    <citation type="journal article" date="2019" name="Int. J. Syst. Evol. Microbiol.">
        <title>The Global Catalogue of Microorganisms (GCM) 10K type strain sequencing project: providing services to taxonomists for standard genome sequencing and annotation.</title>
        <authorList>
            <consortium name="The Broad Institute Genomics Platform"/>
            <consortium name="The Broad Institute Genome Sequencing Center for Infectious Disease"/>
            <person name="Wu L."/>
            <person name="Ma J."/>
        </authorList>
    </citation>
    <scope>NUCLEOTIDE SEQUENCE [LARGE SCALE GENOMIC DNA]</scope>
    <source>
        <strain evidence="2">CCUG 39970</strain>
    </source>
</reference>
<accession>A0ABV8Y8G5</accession>
<keyword evidence="2" id="KW-1185">Reference proteome</keyword>